<reference evidence="2 3" key="1">
    <citation type="submission" date="2020-06" db="EMBL/GenBank/DDBJ databases">
        <authorList>
            <person name="Criscuolo A."/>
        </authorList>
    </citation>
    <scope>NUCLEOTIDE SEQUENCE [LARGE SCALE GENOMIC DNA]</scope>
    <source>
        <strain evidence="2">PXU-55</strain>
    </source>
</reference>
<evidence type="ECO:0000256" key="1">
    <source>
        <dbReference type="SAM" id="Phobius"/>
    </source>
</evidence>
<accession>A0A9N8P0M6</accession>
<gene>
    <name evidence="2" type="ORF">FLAPXU55_00806</name>
</gene>
<keyword evidence="1" id="KW-0812">Transmembrane</keyword>
<sequence>MKEIGLKIIGKISVVLLILGFLFFSFLLFEGYLIRKDIKLNGKVTVGKCISHRKYKGAKIDYLIYNVDGIRYKGEGGSSIGSSESVGRFYKIRYSEKFKGSIEADFDQEVTDTTEILKAGFTKSDMYAFGNDSIAAREASLKQEIFGILNIKE</sequence>
<dbReference type="EMBL" id="CAIJDE010000029">
    <property type="protein sequence ID" value="CAC9973127.1"/>
    <property type="molecule type" value="Genomic_DNA"/>
</dbReference>
<dbReference type="AlphaFoldDB" id="A0A9N8P0M6"/>
<protein>
    <submittedName>
        <fullName evidence="2">Uncharacterized protein</fullName>
    </submittedName>
</protein>
<proteinExistence type="predicted"/>
<evidence type="ECO:0000313" key="3">
    <source>
        <dbReference type="Proteomes" id="UP000533639"/>
    </source>
</evidence>
<dbReference type="Proteomes" id="UP000533639">
    <property type="component" value="Unassembled WGS sequence"/>
</dbReference>
<name>A0A9N8P0M6_9FLAO</name>
<dbReference type="RefSeq" id="WP_180856695.1">
    <property type="nucleotide sequence ID" value="NZ_CAIJDE010000029.1"/>
</dbReference>
<evidence type="ECO:0000313" key="2">
    <source>
        <dbReference type="EMBL" id="CAC9973127.1"/>
    </source>
</evidence>
<feature type="transmembrane region" description="Helical" evidence="1">
    <location>
        <begin position="12"/>
        <end position="33"/>
    </location>
</feature>
<organism evidence="2 3">
    <name type="scientific">Flavobacterium panici</name>
    <dbReference type="NCBI Taxonomy" id="2654843"/>
    <lineage>
        <taxon>Bacteria</taxon>
        <taxon>Pseudomonadati</taxon>
        <taxon>Bacteroidota</taxon>
        <taxon>Flavobacteriia</taxon>
        <taxon>Flavobacteriales</taxon>
        <taxon>Flavobacteriaceae</taxon>
        <taxon>Flavobacterium</taxon>
    </lineage>
</organism>
<comment type="caution">
    <text evidence="2">The sequence shown here is derived from an EMBL/GenBank/DDBJ whole genome shotgun (WGS) entry which is preliminary data.</text>
</comment>
<keyword evidence="3" id="KW-1185">Reference proteome</keyword>
<keyword evidence="1" id="KW-1133">Transmembrane helix</keyword>
<keyword evidence="1" id="KW-0472">Membrane</keyword>